<keyword evidence="2" id="KW-1185">Reference proteome</keyword>
<accession>A0A0L6VG41</accession>
<organism evidence="1 2">
    <name type="scientific">Puccinia sorghi</name>
    <dbReference type="NCBI Taxonomy" id="27349"/>
    <lineage>
        <taxon>Eukaryota</taxon>
        <taxon>Fungi</taxon>
        <taxon>Dikarya</taxon>
        <taxon>Basidiomycota</taxon>
        <taxon>Pucciniomycotina</taxon>
        <taxon>Pucciniomycetes</taxon>
        <taxon>Pucciniales</taxon>
        <taxon>Pucciniaceae</taxon>
        <taxon>Puccinia</taxon>
    </lineage>
</organism>
<evidence type="ECO:0000313" key="1">
    <source>
        <dbReference type="EMBL" id="KNZ59517.1"/>
    </source>
</evidence>
<reference evidence="1 2" key="1">
    <citation type="submission" date="2015-08" db="EMBL/GenBank/DDBJ databases">
        <title>Next Generation Sequencing and Analysis of the Genome of Puccinia sorghi L Schw, the Causal Agent of Maize Common Rust.</title>
        <authorList>
            <person name="Rochi L."/>
            <person name="Burguener G."/>
            <person name="Darino M."/>
            <person name="Turjanski A."/>
            <person name="Kreff E."/>
            <person name="Dieguez M.J."/>
            <person name="Sacco F."/>
        </authorList>
    </citation>
    <scope>NUCLEOTIDE SEQUENCE [LARGE SCALE GENOMIC DNA]</scope>
    <source>
        <strain evidence="1 2">RO10H11247</strain>
    </source>
</reference>
<gene>
    <name evidence="1" type="ORF">VP01_1712g1</name>
</gene>
<protein>
    <submittedName>
        <fullName evidence="1">Uncharacterized protein</fullName>
    </submittedName>
</protein>
<dbReference type="VEuPathDB" id="FungiDB:VP01_1712g1"/>
<dbReference type="Proteomes" id="UP000037035">
    <property type="component" value="Unassembled WGS sequence"/>
</dbReference>
<evidence type="ECO:0000313" key="2">
    <source>
        <dbReference type="Proteomes" id="UP000037035"/>
    </source>
</evidence>
<proteinExistence type="predicted"/>
<comment type="caution">
    <text evidence="1">The sequence shown here is derived from an EMBL/GenBank/DDBJ whole genome shotgun (WGS) entry which is preliminary data.</text>
</comment>
<dbReference type="EMBL" id="LAVV01006518">
    <property type="protein sequence ID" value="KNZ59517.1"/>
    <property type="molecule type" value="Genomic_DNA"/>
</dbReference>
<name>A0A0L6VG41_9BASI</name>
<dbReference type="AlphaFoldDB" id="A0A0L6VG41"/>
<dbReference type="OrthoDB" id="3356549at2759"/>
<sequence length="144" mass="16356">MCQRLNLWSHVCYQSIIFTWRVQPPCISLSFSSPFTPKASTEKFEKLCKSYSGTFEVNQTIKNTVKKEILGNTLIEALLVFLKESNSWLWDVAVNAPGAIQHPFFPHPGSINIAQINHHVAILSQLTQHKCHVELAVRGQRIKV</sequence>